<evidence type="ECO:0000313" key="1">
    <source>
        <dbReference type="EMBL" id="TQE36002.1"/>
    </source>
</evidence>
<dbReference type="InterPro" id="IPR013321">
    <property type="entry name" value="Arc_rbn_hlx_hlx"/>
</dbReference>
<organism evidence="1 2">
    <name type="scientific">Streptomyces ipomoeae</name>
    <dbReference type="NCBI Taxonomy" id="103232"/>
    <lineage>
        <taxon>Bacteria</taxon>
        <taxon>Bacillati</taxon>
        <taxon>Actinomycetota</taxon>
        <taxon>Actinomycetes</taxon>
        <taxon>Kitasatosporales</taxon>
        <taxon>Streptomycetaceae</taxon>
        <taxon>Streptomyces</taxon>
    </lineage>
</organism>
<protein>
    <submittedName>
        <fullName evidence="1">Uncharacterized protein</fullName>
    </submittedName>
</protein>
<dbReference type="SUPFAM" id="SSF47598">
    <property type="entry name" value="Ribbon-helix-helix"/>
    <property type="match status" value="1"/>
</dbReference>
<reference evidence="1 2" key="1">
    <citation type="submission" date="2019-03" db="EMBL/GenBank/DDBJ databases">
        <title>Comparative genomic analyses of the sweetpotato soil rot pathogen, Streptomyces ipomoeae.</title>
        <authorList>
            <person name="Ruschel Soares N."/>
            <person name="Badger J.H."/>
            <person name="Huguet-Tapia J.C."/>
            <person name="Clark C.A."/>
            <person name="Pettis G.S."/>
        </authorList>
    </citation>
    <scope>NUCLEOTIDE SEQUENCE [LARGE SCALE GENOMIC DNA]</scope>
    <source>
        <strain evidence="1 2">88-35</strain>
    </source>
</reference>
<dbReference type="RefSeq" id="WP_048821606.1">
    <property type="nucleotide sequence ID" value="NZ_CP182305.1"/>
</dbReference>
<sequence length="89" mass="10078">MSSEKKSQPTEAKERQVVVSVRFPAQLLQRIHAVAAVEDTTANAVIREGMDHYIRERVRTDTFQEASRAYVERAQAHVATALMDPPEQE</sequence>
<dbReference type="InterPro" id="IPR010985">
    <property type="entry name" value="Ribbon_hlx_hlx"/>
</dbReference>
<name>A0A540PZF9_9ACTN</name>
<dbReference type="GeneID" id="301696313"/>
<comment type="caution">
    <text evidence="1">The sequence shown here is derived from an EMBL/GenBank/DDBJ whole genome shotgun (WGS) entry which is preliminary data.</text>
</comment>
<dbReference type="AlphaFoldDB" id="A0A540PZF9"/>
<gene>
    <name evidence="1" type="ORF">Sipo8835_11335</name>
</gene>
<dbReference type="Proteomes" id="UP000318720">
    <property type="component" value="Unassembled WGS sequence"/>
</dbReference>
<proteinExistence type="predicted"/>
<dbReference type="EMBL" id="SPAZ01000096">
    <property type="protein sequence ID" value="TQE36002.1"/>
    <property type="molecule type" value="Genomic_DNA"/>
</dbReference>
<dbReference type="GO" id="GO:0006355">
    <property type="term" value="P:regulation of DNA-templated transcription"/>
    <property type="evidence" value="ECO:0007669"/>
    <property type="project" value="InterPro"/>
</dbReference>
<evidence type="ECO:0000313" key="2">
    <source>
        <dbReference type="Proteomes" id="UP000318720"/>
    </source>
</evidence>
<accession>A0A540PZF9</accession>
<dbReference type="Gene3D" id="1.10.1220.10">
    <property type="entry name" value="Met repressor-like"/>
    <property type="match status" value="1"/>
</dbReference>